<feature type="domain" description="Protein kinase" evidence="3">
    <location>
        <begin position="54"/>
        <end position="353"/>
    </location>
</feature>
<reference evidence="4 5" key="1">
    <citation type="submission" date="2020-12" db="EMBL/GenBank/DDBJ databases">
        <title>Concerted genomic and epigenomic changes stabilize Arabidopsis allopolyploids.</title>
        <authorList>
            <person name="Chen Z."/>
        </authorList>
    </citation>
    <scope>NUCLEOTIDE SEQUENCE [LARGE SCALE GENOMIC DNA]</scope>
    <source>
        <strain evidence="4">As9502</strain>
        <tissue evidence="4">Leaf</tissue>
    </source>
</reference>
<proteinExistence type="predicted"/>
<evidence type="ECO:0000259" key="3">
    <source>
        <dbReference type="PROSITE" id="PS50011"/>
    </source>
</evidence>
<dbReference type="Pfam" id="PF07714">
    <property type="entry name" value="PK_Tyr_Ser-Thr"/>
    <property type="match status" value="1"/>
</dbReference>
<dbReference type="GO" id="GO:0007166">
    <property type="term" value="P:cell surface receptor signaling pathway"/>
    <property type="evidence" value="ECO:0007669"/>
    <property type="project" value="InterPro"/>
</dbReference>
<dbReference type="GO" id="GO:0004674">
    <property type="term" value="F:protein serine/threonine kinase activity"/>
    <property type="evidence" value="ECO:0007669"/>
    <property type="project" value="TreeGrafter"/>
</dbReference>
<dbReference type="InterPro" id="IPR020635">
    <property type="entry name" value="Tyr_kinase_cat_dom"/>
</dbReference>
<dbReference type="SMART" id="SM00219">
    <property type="entry name" value="TyrKc"/>
    <property type="match status" value="1"/>
</dbReference>
<evidence type="ECO:0000313" key="5">
    <source>
        <dbReference type="Proteomes" id="UP000694251"/>
    </source>
</evidence>
<dbReference type="InterPro" id="IPR000719">
    <property type="entry name" value="Prot_kinase_dom"/>
</dbReference>
<dbReference type="FunFam" id="3.30.200.20:FF:000515">
    <property type="entry name" value="Inactive serine/threonine-protein kinase"/>
    <property type="match status" value="1"/>
</dbReference>
<dbReference type="PANTHER" id="PTHR27005">
    <property type="entry name" value="WALL-ASSOCIATED RECEPTOR KINASE-LIKE 21"/>
    <property type="match status" value="1"/>
</dbReference>
<keyword evidence="1" id="KW-0547">Nucleotide-binding</keyword>
<dbReference type="EMBL" id="JAEFBJ010000007">
    <property type="protein sequence ID" value="KAG7588889.1"/>
    <property type="molecule type" value="Genomic_DNA"/>
</dbReference>
<gene>
    <name evidence="4" type="ORF">ISN44_As07g012100</name>
</gene>
<organism evidence="4 5">
    <name type="scientific">Arabidopsis suecica</name>
    <name type="common">Swedish thale-cress</name>
    <name type="synonym">Cardaminopsis suecica</name>
    <dbReference type="NCBI Taxonomy" id="45249"/>
    <lineage>
        <taxon>Eukaryota</taxon>
        <taxon>Viridiplantae</taxon>
        <taxon>Streptophyta</taxon>
        <taxon>Embryophyta</taxon>
        <taxon>Tracheophyta</taxon>
        <taxon>Spermatophyta</taxon>
        <taxon>Magnoliopsida</taxon>
        <taxon>eudicotyledons</taxon>
        <taxon>Gunneridae</taxon>
        <taxon>Pentapetalae</taxon>
        <taxon>rosids</taxon>
        <taxon>malvids</taxon>
        <taxon>Brassicales</taxon>
        <taxon>Brassicaceae</taxon>
        <taxon>Camelineae</taxon>
        <taxon>Arabidopsis</taxon>
    </lineage>
</organism>
<comment type="caution">
    <text evidence="4">The sequence shown here is derived from an EMBL/GenBank/DDBJ whole genome shotgun (WGS) entry which is preliminary data.</text>
</comment>
<keyword evidence="4" id="KW-0418">Kinase</keyword>
<dbReference type="PANTHER" id="PTHR27005:SF188">
    <property type="entry name" value="INACTIVE SERINE_THREONINE-PROTEIN KINASE ZRK12-RELATED"/>
    <property type="match status" value="1"/>
</dbReference>
<dbReference type="InterPro" id="IPR045274">
    <property type="entry name" value="WAK-like"/>
</dbReference>
<dbReference type="GO" id="GO:0004713">
    <property type="term" value="F:protein tyrosine kinase activity"/>
    <property type="evidence" value="ECO:0007669"/>
    <property type="project" value="InterPro"/>
</dbReference>
<dbReference type="OrthoDB" id="1084811at2759"/>
<dbReference type="FunFam" id="1.10.510.10:FF:001251">
    <property type="entry name" value="Inactive serine/threonine-protein kinase At1g67470"/>
    <property type="match status" value="1"/>
</dbReference>
<keyword evidence="5" id="KW-1185">Reference proteome</keyword>
<keyword evidence="2" id="KW-0067">ATP-binding</keyword>
<evidence type="ECO:0000256" key="2">
    <source>
        <dbReference type="ARBA" id="ARBA00022840"/>
    </source>
</evidence>
<sequence length="353" mass="40267">MGWLRKKKKKKPKSDVVSESGAQLLEDLIECCDGKSNPIKFFSANEIRKATNNFSYSNFVHELAYYYVWYSGKNENHPMILIKKSGELGEDLLCRDIAVSSMVSGHKNFLKLVGCCLESEDPAMVYNGVKKHYQLEISEQPWKRRMKIAEDIATALAYLHTAFPRPFVYRSLSLRKILLDEDGVAKLNDFSYCVSIPEGETFVKVDEKAHGFYSYLDDNYKSGGVVSEKTDVFAFGMFMGLTLLLGNRSIEEEEEESQGGGSNTDYDFDSMRKRLAQNVMSKLKEDRRMEEIADPKMIEKMGQISEQELCQMEAFRILSLRCIGPREEVPTMVEVAKELKKIQTSLYNDSSSP</sequence>
<dbReference type="GO" id="GO:0009266">
    <property type="term" value="P:response to temperature stimulus"/>
    <property type="evidence" value="ECO:0007669"/>
    <property type="project" value="UniProtKB-ARBA"/>
</dbReference>
<accession>A0A8T2BQZ9</accession>
<dbReference type="InterPro" id="IPR001245">
    <property type="entry name" value="Ser-Thr/Tyr_kinase_cat_dom"/>
</dbReference>
<name>A0A8T2BQZ9_ARASU</name>
<protein>
    <submittedName>
        <fullName evidence="4">Serine-threonine/tyrosine-protein kinase catalytic domain</fullName>
    </submittedName>
</protein>
<dbReference type="PROSITE" id="PS50011">
    <property type="entry name" value="PROTEIN_KINASE_DOM"/>
    <property type="match status" value="1"/>
</dbReference>
<dbReference type="GO" id="GO:0005524">
    <property type="term" value="F:ATP binding"/>
    <property type="evidence" value="ECO:0007669"/>
    <property type="project" value="UniProtKB-KW"/>
</dbReference>
<evidence type="ECO:0000256" key="1">
    <source>
        <dbReference type="ARBA" id="ARBA00022741"/>
    </source>
</evidence>
<dbReference type="GO" id="GO:0005886">
    <property type="term" value="C:plasma membrane"/>
    <property type="evidence" value="ECO:0007669"/>
    <property type="project" value="TreeGrafter"/>
</dbReference>
<evidence type="ECO:0000313" key="4">
    <source>
        <dbReference type="EMBL" id="KAG7588889.1"/>
    </source>
</evidence>
<dbReference type="AlphaFoldDB" id="A0A8T2BQZ9"/>
<dbReference type="Proteomes" id="UP000694251">
    <property type="component" value="Chromosome 7"/>
</dbReference>
<keyword evidence="4" id="KW-0808">Transferase</keyword>